<gene>
    <name evidence="1" type="ORF">GCM10023200_31740</name>
</gene>
<evidence type="ECO:0000313" key="1">
    <source>
        <dbReference type="EMBL" id="GAA4793534.1"/>
    </source>
</evidence>
<protein>
    <submittedName>
        <fullName evidence="1">HAD-IIA family hydrolase</fullName>
    </submittedName>
</protein>
<dbReference type="EMBL" id="BAABHO010000024">
    <property type="protein sequence ID" value="GAA4793534.1"/>
    <property type="molecule type" value="Genomic_DNA"/>
</dbReference>
<dbReference type="PANTHER" id="PTHR19288:SF46">
    <property type="entry name" value="HALOACID DEHALOGENASE-LIKE HYDROLASE DOMAIN-CONTAINING PROTEIN 2"/>
    <property type="match status" value="1"/>
</dbReference>
<dbReference type="InterPro" id="IPR023214">
    <property type="entry name" value="HAD_sf"/>
</dbReference>
<evidence type="ECO:0000313" key="2">
    <source>
        <dbReference type="Proteomes" id="UP001500928"/>
    </source>
</evidence>
<dbReference type="PANTHER" id="PTHR19288">
    <property type="entry name" value="4-NITROPHENYLPHOSPHATASE-RELATED"/>
    <property type="match status" value="1"/>
</dbReference>
<dbReference type="GO" id="GO:0016787">
    <property type="term" value="F:hydrolase activity"/>
    <property type="evidence" value="ECO:0007669"/>
    <property type="project" value="UniProtKB-KW"/>
</dbReference>
<reference evidence="2" key="1">
    <citation type="journal article" date="2019" name="Int. J. Syst. Evol. Microbiol.">
        <title>The Global Catalogue of Microorganisms (GCM) 10K type strain sequencing project: providing services to taxonomists for standard genome sequencing and annotation.</title>
        <authorList>
            <consortium name="The Broad Institute Genomics Platform"/>
            <consortium name="The Broad Institute Genome Sequencing Center for Infectious Disease"/>
            <person name="Wu L."/>
            <person name="Ma J."/>
        </authorList>
    </citation>
    <scope>NUCLEOTIDE SEQUENCE [LARGE SCALE GENOMIC DNA]</scope>
    <source>
        <strain evidence="2">JCM 17979</strain>
    </source>
</reference>
<proteinExistence type="predicted"/>
<dbReference type="InterPro" id="IPR006357">
    <property type="entry name" value="HAD-SF_hydro_IIA"/>
</dbReference>
<dbReference type="SUPFAM" id="SSF56784">
    <property type="entry name" value="HAD-like"/>
    <property type="match status" value="1"/>
</dbReference>
<keyword evidence="1" id="KW-0378">Hydrolase</keyword>
<dbReference type="Proteomes" id="UP001500928">
    <property type="component" value="Unassembled WGS sequence"/>
</dbReference>
<dbReference type="Pfam" id="PF13242">
    <property type="entry name" value="Hydrolase_like"/>
    <property type="match status" value="1"/>
</dbReference>
<accession>A0ABP9BET6</accession>
<dbReference type="InterPro" id="IPR036412">
    <property type="entry name" value="HAD-like_sf"/>
</dbReference>
<keyword evidence="2" id="KW-1185">Reference proteome</keyword>
<sequence>MLERLRAVRGFVLDMDGTLVLGDRNNHGIRALPGAVGFVEALRERGTPFCVFTNGTVKTPAECAHALQRAGFPVADDVVLTPATAAAALLARRGHRRVMVLGGKGVVEPLEAAGIETVPPLRGTSADAVLAGWYREELTFEALEAACFAALDGARVYSASLSPFFATAEGRTLGSSRVISAVLRDVARARVTVVGKPSLPALRACARHLGLPVTDLAVVGDDPGLEVPMAHKGRAFAVAVRTGIGGPDAFADRPEHLRPHLDLPDVAALGGLLTG</sequence>
<dbReference type="Pfam" id="PF13344">
    <property type="entry name" value="Hydrolase_6"/>
    <property type="match status" value="1"/>
</dbReference>
<organism evidence="1 2">
    <name type="scientific">Actinomycetospora chlora</name>
    <dbReference type="NCBI Taxonomy" id="663608"/>
    <lineage>
        <taxon>Bacteria</taxon>
        <taxon>Bacillati</taxon>
        <taxon>Actinomycetota</taxon>
        <taxon>Actinomycetes</taxon>
        <taxon>Pseudonocardiales</taxon>
        <taxon>Pseudonocardiaceae</taxon>
        <taxon>Actinomycetospora</taxon>
    </lineage>
</organism>
<dbReference type="Gene3D" id="3.40.50.1000">
    <property type="entry name" value="HAD superfamily/HAD-like"/>
    <property type="match status" value="2"/>
</dbReference>
<name>A0ABP9BET6_9PSEU</name>
<comment type="caution">
    <text evidence="1">The sequence shown here is derived from an EMBL/GenBank/DDBJ whole genome shotgun (WGS) entry which is preliminary data.</text>
</comment>